<feature type="compositionally biased region" description="Basic and acidic residues" evidence="1">
    <location>
        <begin position="214"/>
        <end position="227"/>
    </location>
</feature>
<accession>A0A6J2UGX5</accession>
<keyword evidence="2" id="KW-1185">Reference proteome</keyword>
<proteinExistence type="predicted"/>
<evidence type="ECO:0000313" key="2">
    <source>
        <dbReference type="Proteomes" id="UP000504634"/>
    </source>
</evidence>
<feature type="compositionally biased region" description="Low complexity" evidence="1">
    <location>
        <begin position="21"/>
        <end position="41"/>
    </location>
</feature>
<evidence type="ECO:0000313" key="3">
    <source>
        <dbReference type="RefSeq" id="XP_030386673.1"/>
    </source>
</evidence>
<dbReference type="OrthoDB" id="7865343at2759"/>
<name>A0A6J2UGX5_DROLE</name>
<reference evidence="3" key="1">
    <citation type="submission" date="2025-08" db="UniProtKB">
        <authorList>
            <consortium name="RefSeq"/>
        </authorList>
    </citation>
    <scope>IDENTIFICATION</scope>
    <source>
        <strain evidence="3">11010-0011.00</strain>
        <tissue evidence="3">Whole body</tissue>
    </source>
</reference>
<feature type="compositionally biased region" description="Low complexity" evidence="1">
    <location>
        <begin position="87"/>
        <end position="103"/>
    </location>
</feature>
<gene>
    <name evidence="3" type="primary">LOC115633365</name>
</gene>
<feature type="compositionally biased region" description="Gly residues" evidence="1">
    <location>
        <begin position="70"/>
        <end position="80"/>
    </location>
</feature>
<feature type="compositionally biased region" description="Basic and acidic residues" evidence="1">
    <location>
        <begin position="123"/>
        <end position="132"/>
    </location>
</feature>
<dbReference type="RefSeq" id="XP_030386673.1">
    <property type="nucleotide sequence ID" value="XM_030530813.1"/>
</dbReference>
<dbReference type="Proteomes" id="UP000504634">
    <property type="component" value="Unplaced"/>
</dbReference>
<sequence>MSAASRARTGRLSSGGGQPAGGPTTATGQQRRPQGPTPQRRATTEARFAKLATPQSSHSTGARRRLGGAAAHGGAGGDGGTVDWKSRGNTNNNGSGAGAVSSRMPRLQQPTISSSLRAAGNRQSDKEQRDKASATVAAIMIKHDKSGNKTKALKWEIPVEVERKRTPPAVRTSTGPNIGSEKKEKVLSQMAKQAARARLWPQPQARAAGGGALLKKDKPPQGDRAKSPGEPIGDARGADKQQEETATEETDLAKLLETGVQTNEAEILNHDLLVGNIKLMVPSQNLVDQIEKGRRDIKTKLEKQSLRKFAPHEQQDEIRLTELKEFMERNCVTKRQVKKPVLTYGSYEASHASNVFKSMDDFFASEVPKSESITNIKERIKRKERELMSLFDDVDLNEK</sequence>
<feature type="region of interest" description="Disordered" evidence="1">
    <location>
        <begin position="163"/>
        <end position="246"/>
    </location>
</feature>
<protein>
    <submittedName>
        <fullName evidence="3">Uncharacterized protein LOC115633365</fullName>
    </submittedName>
</protein>
<organism evidence="2 3">
    <name type="scientific">Drosophila lebanonensis</name>
    <name type="common">Fruit fly</name>
    <name type="synonym">Scaptodrosophila lebanonensis</name>
    <dbReference type="NCBI Taxonomy" id="7225"/>
    <lineage>
        <taxon>Eukaryota</taxon>
        <taxon>Metazoa</taxon>
        <taxon>Ecdysozoa</taxon>
        <taxon>Arthropoda</taxon>
        <taxon>Hexapoda</taxon>
        <taxon>Insecta</taxon>
        <taxon>Pterygota</taxon>
        <taxon>Neoptera</taxon>
        <taxon>Endopterygota</taxon>
        <taxon>Diptera</taxon>
        <taxon>Brachycera</taxon>
        <taxon>Muscomorpha</taxon>
        <taxon>Ephydroidea</taxon>
        <taxon>Drosophilidae</taxon>
        <taxon>Scaptodrosophila</taxon>
    </lineage>
</organism>
<dbReference type="AlphaFoldDB" id="A0A6J2UGX5"/>
<feature type="region of interest" description="Disordered" evidence="1">
    <location>
        <begin position="1"/>
        <end position="135"/>
    </location>
</feature>
<dbReference type="GeneID" id="115633365"/>
<evidence type="ECO:0000256" key="1">
    <source>
        <dbReference type="SAM" id="MobiDB-lite"/>
    </source>
</evidence>